<dbReference type="GO" id="GO:0016491">
    <property type="term" value="F:oxidoreductase activity"/>
    <property type="evidence" value="ECO:0007669"/>
    <property type="project" value="UniProtKB-KW"/>
</dbReference>
<dbReference type="Gene3D" id="3.50.50.60">
    <property type="entry name" value="FAD/NAD(P)-binding domain"/>
    <property type="match status" value="2"/>
</dbReference>
<evidence type="ECO:0000259" key="8">
    <source>
        <dbReference type="PROSITE" id="PS50206"/>
    </source>
</evidence>
<dbReference type="PANTHER" id="PTHR43429:SF1">
    <property type="entry name" value="NAD(P)H SULFUR OXIDOREDUCTASE (COA-DEPENDENT)"/>
    <property type="match status" value="1"/>
</dbReference>
<protein>
    <submittedName>
        <fullName evidence="9">CoA-disulfide reductase</fullName>
    </submittedName>
</protein>
<evidence type="ECO:0000256" key="3">
    <source>
        <dbReference type="ARBA" id="ARBA00022630"/>
    </source>
</evidence>
<sequence>MLMKIIVVGGVAGGPSFATRLRRLSEDHEIVLIERGDNISYASCALPYYLGGVINDRDSLIERTPAILKQKNNIDVRIRQSVTAVDPEAQTIQVKRLDDGSTYTETYDRLVLATGASPVKPRLEGLLGVTNAFTLRSMTDADRIKTFMAENQPKKVAILGAGTAGLELAENMQRAGLEVTVIDMADQVLSPYDREIADIVKDEVVAHGVTLLLNKKVRTFEASGCILRLVDDTTILTDMTLLMTGVTPNSELAQAAGIAVSADGHIQVDDHLQTSAKNVYAIGDVVETTSLITGKPVASLLSSAANRQGHLLADIINGDDLRYAGFIGVSVAKIFDLTVSSVGFSTQQLDAMGITDYDSVFVTPFDHAYFYPNAKRLSIKLVFATGTGKILGGQFVGEAGVDKRAGELSAAITGGLTVNDLPSLELPYSPPYSATRDPLNIAGYVAINKLTDLIETVDSQALTDTDRATGFFLDVREAGKPEAGTVAATANIPLSELRDRLAEIPADRTIFITYRKGLNPYNAARILAGKGYQVRLITETTD</sequence>
<proteinExistence type="inferred from homology"/>
<evidence type="ECO:0000256" key="2">
    <source>
        <dbReference type="ARBA" id="ARBA00009130"/>
    </source>
</evidence>
<dbReference type="Proteomes" id="UP000050911">
    <property type="component" value="Unassembled WGS sequence"/>
</dbReference>
<keyword evidence="3" id="KW-0285">Flavoprotein</keyword>
<comment type="similarity">
    <text evidence="2">Belongs to the class-III pyridine nucleotide-disulfide oxidoreductase family.</text>
</comment>
<dbReference type="PRINTS" id="PR00368">
    <property type="entry name" value="FADPNR"/>
</dbReference>
<comment type="caution">
    <text evidence="9">The sequence shown here is derived from an EMBL/GenBank/DDBJ whole genome shotgun (WGS) entry which is preliminary data.</text>
</comment>
<dbReference type="EMBL" id="AZCX01000010">
    <property type="protein sequence ID" value="KRK47306.1"/>
    <property type="molecule type" value="Genomic_DNA"/>
</dbReference>
<dbReference type="InterPro" id="IPR001763">
    <property type="entry name" value="Rhodanese-like_dom"/>
</dbReference>
<dbReference type="STRING" id="1302272.FC96_GL000577"/>
<comment type="cofactor">
    <cofactor evidence="1">
        <name>FAD</name>
        <dbReference type="ChEBI" id="CHEBI:57692"/>
    </cofactor>
</comment>
<evidence type="ECO:0000313" key="10">
    <source>
        <dbReference type="Proteomes" id="UP000050911"/>
    </source>
</evidence>
<evidence type="ECO:0000256" key="7">
    <source>
        <dbReference type="ARBA" id="ARBA00023284"/>
    </source>
</evidence>
<dbReference type="InterPro" id="IPR016156">
    <property type="entry name" value="FAD/NAD-linked_Rdtase_dimer_sf"/>
</dbReference>
<organism evidence="9 10">
    <name type="scientific">Secundilactobacillus kimchicus JCM 15530</name>
    <dbReference type="NCBI Taxonomy" id="1302272"/>
    <lineage>
        <taxon>Bacteria</taxon>
        <taxon>Bacillati</taxon>
        <taxon>Bacillota</taxon>
        <taxon>Bacilli</taxon>
        <taxon>Lactobacillales</taxon>
        <taxon>Lactobacillaceae</taxon>
        <taxon>Secundilactobacillus</taxon>
    </lineage>
</organism>
<name>A0A0R1HVF9_9LACO</name>
<dbReference type="Pfam" id="PF07992">
    <property type="entry name" value="Pyr_redox_2"/>
    <property type="match status" value="1"/>
</dbReference>
<accession>A0A0R1HVF9</accession>
<dbReference type="PATRIC" id="fig|1302272.5.peg.575"/>
<dbReference type="InterPro" id="IPR050260">
    <property type="entry name" value="FAD-bd_OxRdtase"/>
</dbReference>
<reference evidence="9 10" key="1">
    <citation type="journal article" date="2015" name="Genome Announc.">
        <title>Expanding the biotechnology potential of lactobacilli through comparative genomics of 213 strains and associated genera.</title>
        <authorList>
            <person name="Sun Z."/>
            <person name="Harris H.M."/>
            <person name="McCann A."/>
            <person name="Guo C."/>
            <person name="Argimon S."/>
            <person name="Zhang W."/>
            <person name="Yang X."/>
            <person name="Jeffery I.B."/>
            <person name="Cooney J.C."/>
            <person name="Kagawa T.F."/>
            <person name="Liu W."/>
            <person name="Song Y."/>
            <person name="Salvetti E."/>
            <person name="Wrobel A."/>
            <person name="Rasinkangas P."/>
            <person name="Parkhill J."/>
            <person name="Rea M.C."/>
            <person name="O'Sullivan O."/>
            <person name="Ritari J."/>
            <person name="Douillard F.P."/>
            <person name="Paul Ross R."/>
            <person name="Yang R."/>
            <person name="Briner A.E."/>
            <person name="Felis G.E."/>
            <person name="de Vos W.M."/>
            <person name="Barrangou R."/>
            <person name="Klaenhammer T.R."/>
            <person name="Caufield P.W."/>
            <person name="Cui Y."/>
            <person name="Zhang H."/>
            <person name="O'Toole P.W."/>
        </authorList>
    </citation>
    <scope>NUCLEOTIDE SEQUENCE [LARGE SCALE GENOMIC DNA]</scope>
    <source>
        <strain evidence="9 10">JCM 15530</strain>
    </source>
</reference>
<dbReference type="Gene3D" id="3.40.250.10">
    <property type="entry name" value="Rhodanese-like domain"/>
    <property type="match status" value="1"/>
</dbReference>
<dbReference type="Pfam" id="PF02852">
    <property type="entry name" value="Pyr_redox_dim"/>
    <property type="match status" value="1"/>
</dbReference>
<dbReference type="SUPFAM" id="SSF51905">
    <property type="entry name" value="FAD/NAD(P)-binding domain"/>
    <property type="match status" value="2"/>
</dbReference>
<gene>
    <name evidence="9" type="ORF">FC96_GL000577</name>
</gene>
<evidence type="ECO:0000313" key="9">
    <source>
        <dbReference type="EMBL" id="KRK47306.1"/>
    </source>
</evidence>
<keyword evidence="4" id="KW-0274">FAD</keyword>
<feature type="domain" description="Rhodanese" evidence="8">
    <location>
        <begin position="466"/>
        <end position="540"/>
    </location>
</feature>
<dbReference type="InterPro" id="IPR023753">
    <property type="entry name" value="FAD/NAD-binding_dom"/>
</dbReference>
<dbReference type="PROSITE" id="PS50206">
    <property type="entry name" value="RHODANESE_3"/>
    <property type="match status" value="1"/>
</dbReference>
<dbReference type="InterPro" id="IPR036188">
    <property type="entry name" value="FAD/NAD-bd_sf"/>
</dbReference>
<evidence type="ECO:0000256" key="4">
    <source>
        <dbReference type="ARBA" id="ARBA00022827"/>
    </source>
</evidence>
<evidence type="ECO:0000256" key="5">
    <source>
        <dbReference type="ARBA" id="ARBA00023002"/>
    </source>
</evidence>
<keyword evidence="7" id="KW-0676">Redox-active center</keyword>
<dbReference type="PRINTS" id="PR00411">
    <property type="entry name" value="PNDRDTASEI"/>
</dbReference>
<evidence type="ECO:0000256" key="1">
    <source>
        <dbReference type="ARBA" id="ARBA00001974"/>
    </source>
</evidence>
<dbReference type="SUPFAM" id="SSF52821">
    <property type="entry name" value="Rhodanese/Cell cycle control phosphatase"/>
    <property type="match status" value="1"/>
</dbReference>
<dbReference type="PANTHER" id="PTHR43429">
    <property type="entry name" value="PYRIDINE NUCLEOTIDE-DISULFIDE OXIDOREDUCTASE DOMAIN-CONTAINING"/>
    <property type="match status" value="1"/>
</dbReference>
<keyword evidence="10" id="KW-1185">Reference proteome</keyword>
<dbReference type="InterPro" id="IPR004099">
    <property type="entry name" value="Pyr_nucl-diS_OxRdtase_dimer"/>
</dbReference>
<keyword evidence="6" id="KW-0558">Oxidation</keyword>
<keyword evidence="5" id="KW-0560">Oxidoreductase</keyword>
<dbReference type="InterPro" id="IPR036873">
    <property type="entry name" value="Rhodanese-like_dom_sf"/>
</dbReference>
<dbReference type="AlphaFoldDB" id="A0A0R1HVF9"/>
<evidence type="ECO:0000256" key="6">
    <source>
        <dbReference type="ARBA" id="ARBA00023097"/>
    </source>
</evidence>
<dbReference type="SUPFAM" id="SSF55424">
    <property type="entry name" value="FAD/NAD-linked reductases, dimerisation (C-terminal) domain"/>
    <property type="match status" value="1"/>
</dbReference>